<proteinExistence type="inferred from homology"/>
<dbReference type="SUPFAM" id="SSF47323">
    <property type="entry name" value="Anticodon-binding domain of a subclass of class I aminoacyl-tRNA synthetases"/>
    <property type="match status" value="1"/>
</dbReference>
<dbReference type="AlphaFoldDB" id="A0A2M7E375"/>
<protein>
    <recommendedName>
        <fullName evidence="9">Cysteine--tRNA ligase</fullName>
        <ecNumber evidence="9">6.1.1.16</ecNumber>
    </recommendedName>
    <alternativeName>
        <fullName evidence="9">Cysteinyl-tRNA synthetase</fullName>
        <shortName evidence="9">CysRS</shortName>
    </alternativeName>
</protein>
<comment type="similarity">
    <text evidence="9">Belongs to the class-I aminoacyl-tRNA synthetase family.</text>
</comment>
<keyword evidence="9" id="KW-0963">Cytoplasm</keyword>
<dbReference type="PANTHER" id="PTHR10890">
    <property type="entry name" value="CYSTEINYL-TRNA SYNTHETASE"/>
    <property type="match status" value="1"/>
</dbReference>
<comment type="subunit">
    <text evidence="1 9">Monomer.</text>
</comment>
<keyword evidence="7 9" id="KW-0648">Protein biosynthesis</keyword>
<sequence>MKLYNTLTRRLEEFQPINSPHVSFYHCGPTVYWTQHIGNMRGMTMADLIRRSLTYVGYNVNFVRNYTDVGHLTSDADEGEDKMEKASRREKLSPDKIAQKYIDIFEKDITLLNNLPANHNPRASQYVTEMIEMIKILINKKHAYITSQAIYFNVSTFSYYNALNKQKIDLNIKGMGKGKADDHEKKHPADFVLWFFKVGEYKNALQTWQSPWGKGFPGWHMECSAMSKKLLGETIDIHMGGIEHIPVHHTNEIAQSESANEKKFVNCWLHNEHLTISGDKMAKSQGTGYSLSELIEKGFDPLDLRYFFLTAHYRSRQNFTWEALKNAKQSREQLISILQTIYQDHLPDKIDYSNKALGYKKTFIEAISNDIQIPQALAVLWNTVKNKNISPLEKYGLLLEFDQVFGLSLDLLPTQHRIPNEIRLLAEQRQEAKDKKDYVTADNIRKQIENKGYLIEDQERLYHIKQKN</sequence>
<dbReference type="InterPro" id="IPR024909">
    <property type="entry name" value="Cys-tRNA/MSH_ligase"/>
</dbReference>
<feature type="short sequence motif" description="'KMSKS' region" evidence="9">
    <location>
        <begin position="280"/>
        <end position="284"/>
    </location>
</feature>
<feature type="binding site" evidence="9">
    <location>
        <position position="252"/>
    </location>
    <ligand>
        <name>Zn(2+)</name>
        <dbReference type="ChEBI" id="CHEBI:29105"/>
    </ligand>
</feature>
<keyword evidence="2 9" id="KW-0436">Ligase</keyword>
<dbReference type="PRINTS" id="PR00983">
    <property type="entry name" value="TRNASYNTHCYS"/>
</dbReference>
<keyword evidence="3 9" id="KW-0479">Metal-binding</keyword>
<comment type="catalytic activity">
    <reaction evidence="9">
        <text>tRNA(Cys) + L-cysteine + ATP = L-cysteinyl-tRNA(Cys) + AMP + diphosphate</text>
        <dbReference type="Rhea" id="RHEA:17773"/>
        <dbReference type="Rhea" id="RHEA-COMP:9661"/>
        <dbReference type="Rhea" id="RHEA-COMP:9679"/>
        <dbReference type="ChEBI" id="CHEBI:30616"/>
        <dbReference type="ChEBI" id="CHEBI:33019"/>
        <dbReference type="ChEBI" id="CHEBI:35235"/>
        <dbReference type="ChEBI" id="CHEBI:78442"/>
        <dbReference type="ChEBI" id="CHEBI:78517"/>
        <dbReference type="ChEBI" id="CHEBI:456215"/>
        <dbReference type="EC" id="6.1.1.16"/>
    </reaction>
</comment>
<accession>A0A2M7E375</accession>
<dbReference type="GO" id="GO:0005829">
    <property type="term" value="C:cytosol"/>
    <property type="evidence" value="ECO:0007669"/>
    <property type="project" value="TreeGrafter"/>
</dbReference>
<dbReference type="InterPro" id="IPR032678">
    <property type="entry name" value="tRNA-synt_1_cat_dom"/>
</dbReference>
<evidence type="ECO:0000256" key="6">
    <source>
        <dbReference type="ARBA" id="ARBA00022840"/>
    </source>
</evidence>
<evidence type="ECO:0000256" key="3">
    <source>
        <dbReference type="ARBA" id="ARBA00022723"/>
    </source>
</evidence>
<dbReference type="Pfam" id="PF01406">
    <property type="entry name" value="tRNA-synt_1e"/>
    <property type="match status" value="1"/>
</dbReference>
<evidence type="ECO:0000256" key="1">
    <source>
        <dbReference type="ARBA" id="ARBA00011245"/>
    </source>
</evidence>
<dbReference type="SUPFAM" id="SSF52374">
    <property type="entry name" value="Nucleotidylyl transferase"/>
    <property type="match status" value="1"/>
</dbReference>
<evidence type="ECO:0000256" key="9">
    <source>
        <dbReference type="HAMAP-Rule" id="MF_00041"/>
    </source>
</evidence>
<comment type="caution">
    <text evidence="11">The sequence shown here is derived from an EMBL/GenBank/DDBJ whole genome shotgun (WGS) entry which is preliminary data.</text>
</comment>
<gene>
    <name evidence="9" type="primary">cysS</name>
    <name evidence="11" type="ORF">COS12_03290</name>
</gene>
<keyword evidence="5 9" id="KW-0862">Zinc</keyword>
<name>A0A2M7E375_9BACT</name>
<feature type="short sequence motif" description="'HIGH' region" evidence="9">
    <location>
        <begin position="29"/>
        <end position="39"/>
    </location>
</feature>
<dbReference type="NCBIfam" id="TIGR00435">
    <property type="entry name" value="cysS"/>
    <property type="match status" value="1"/>
</dbReference>
<dbReference type="InterPro" id="IPR009080">
    <property type="entry name" value="tRNAsynth_Ia_anticodon-bd"/>
</dbReference>
<evidence type="ECO:0000256" key="7">
    <source>
        <dbReference type="ARBA" id="ARBA00022917"/>
    </source>
</evidence>
<keyword evidence="6 9" id="KW-0067">ATP-binding</keyword>
<dbReference type="InterPro" id="IPR015803">
    <property type="entry name" value="Cys-tRNA-ligase"/>
</dbReference>
<evidence type="ECO:0000313" key="11">
    <source>
        <dbReference type="EMBL" id="PIV62177.1"/>
    </source>
</evidence>
<dbReference type="GO" id="GO:0004817">
    <property type="term" value="F:cysteine-tRNA ligase activity"/>
    <property type="evidence" value="ECO:0007669"/>
    <property type="project" value="UniProtKB-UniRule"/>
</dbReference>
<evidence type="ECO:0000259" key="10">
    <source>
        <dbReference type="Pfam" id="PF01406"/>
    </source>
</evidence>
<comment type="subcellular location">
    <subcellularLocation>
        <location evidence="9">Cytoplasm</location>
    </subcellularLocation>
</comment>
<comment type="cofactor">
    <cofactor evidence="9">
        <name>Zn(2+)</name>
        <dbReference type="ChEBI" id="CHEBI:29105"/>
    </cofactor>
    <text evidence="9">Binds 1 zinc ion per subunit.</text>
</comment>
<dbReference type="GO" id="GO:0008270">
    <property type="term" value="F:zinc ion binding"/>
    <property type="evidence" value="ECO:0007669"/>
    <property type="project" value="UniProtKB-UniRule"/>
</dbReference>
<dbReference type="GO" id="GO:0006423">
    <property type="term" value="P:cysteinyl-tRNA aminoacylation"/>
    <property type="evidence" value="ECO:0007669"/>
    <property type="project" value="UniProtKB-UniRule"/>
</dbReference>
<evidence type="ECO:0000256" key="4">
    <source>
        <dbReference type="ARBA" id="ARBA00022741"/>
    </source>
</evidence>
<feature type="binding site" evidence="9">
    <location>
        <position position="27"/>
    </location>
    <ligand>
        <name>Zn(2+)</name>
        <dbReference type="ChEBI" id="CHEBI:29105"/>
    </ligand>
</feature>
<dbReference type="HAMAP" id="MF_00041">
    <property type="entry name" value="Cys_tRNA_synth"/>
    <property type="match status" value="1"/>
</dbReference>
<evidence type="ECO:0000256" key="8">
    <source>
        <dbReference type="ARBA" id="ARBA00023146"/>
    </source>
</evidence>
<dbReference type="Gene3D" id="3.40.50.620">
    <property type="entry name" value="HUPs"/>
    <property type="match status" value="1"/>
</dbReference>
<dbReference type="EMBL" id="PETM01000085">
    <property type="protein sequence ID" value="PIV62177.1"/>
    <property type="molecule type" value="Genomic_DNA"/>
</dbReference>
<dbReference type="GO" id="GO:0005524">
    <property type="term" value="F:ATP binding"/>
    <property type="evidence" value="ECO:0007669"/>
    <property type="project" value="UniProtKB-UniRule"/>
</dbReference>
<dbReference type="Proteomes" id="UP000230116">
    <property type="component" value="Unassembled WGS sequence"/>
</dbReference>
<dbReference type="InterPro" id="IPR014729">
    <property type="entry name" value="Rossmann-like_a/b/a_fold"/>
</dbReference>
<feature type="binding site" evidence="9">
    <location>
        <position position="283"/>
    </location>
    <ligand>
        <name>ATP</name>
        <dbReference type="ChEBI" id="CHEBI:30616"/>
    </ligand>
</feature>
<evidence type="ECO:0000256" key="2">
    <source>
        <dbReference type="ARBA" id="ARBA00022598"/>
    </source>
</evidence>
<dbReference type="PANTHER" id="PTHR10890:SF3">
    <property type="entry name" value="CYSTEINE--TRNA LIGASE, CYTOPLASMIC"/>
    <property type="match status" value="1"/>
</dbReference>
<evidence type="ECO:0000313" key="12">
    <source>
        <dbReference type="Proteomes" id="UP000230116"/>
    </source>
</evidence>
<keyword evidence="4 9" id="KW-0547">Nucleotide-binding</keyword>
<dbReference type="EC" id="6.1.1.16" evidence="9"/>
<feature type="domain" description="tRNA synthetases class I catalytic" evidence="10">
    <location>
        <begin position="14"/>
        <end position="328"/>
    </location>
</feature>
<feature type="binding site" evidence="9">
    <location>
        <position position="223"/>
    </location>
    <ligand>
        <name>Zn(2+)</name>
        <dbReference type="ChEBI" id="CHEBI:29105"/>
    </ligand>
</feature>
<organism evidence="11 12">
    <name type="scientific">Candidatus Roizmanbacteria bacterium CG01_land_8_20_14_3_00_33_9</name>
    <dbReference type="NCBI Taxonomy" id="1974843"/>
    <lineage>
        <taxon>Bacteria</taxon>
        <taxon>Candidatus Roizmaniibacteriota</taxon>
    </lineage>
</organism>
<dbReference type="Gene3D" id="1.20.120.1910">
    <property type="entry name" value="Cysteine-tRNA ligase, C-terminal anti-codon recognition domain"/>
    <property type="match status" value="1"/>
</dbReference>
<keyword evidence="8 9" id="KW-0030">Aminoacyl-tRNA synthetase</keyword>
<evidence type="ECO:0000256" key="5">
    <source>
        <dbReference type="ARBA" id="ARBA00022833"/>
    </source>
</evidence>
<feature type="binding site" evidence="9">
    <location>
        <position position="248"/>
    </location>
    <ligand>
        <name>Zn(2+)</name>
        <dbReference type="ChEBI" id="CHEBI:29105"/>
    </ligand>
</feature>
<reference evidence="12" key="1">
    <citation type="submission" date="2017-09" db="EMBL/GenBank/DDBJ databases">
        <title>Depth-based differentiation of microbial function through sediment-hosted aquifers and enrichment of novel symbionts in the deep terrestrial subsurface.</title>
        <authorList>
            <person name="Probst A.J."/>
            <person name="Ladd B."/>
            <person name="Jarett J.K."/>
            <person name="Geller-Mcgrath D.E."/>
            <person name="Sieber C.M.K."/>
            <person name="Emerson J.B."/>
            <person name="Anantharaman K."/>
            <person name="Thomas B.C."/>
            <person name="Malmstrom R."/>
            <person name="Stieglmeier M."/>
            <person name="Klingl A."/>
            <person name="Woyke T."/>
            <person name="Ryan C.M."/>
            <person name="Banfield J.F."/>
        </authorList>
    </citation>
    <scope>NUCLEOTIDE SEQUENCE [LARGE SCALE GENOMIC DNA]</scope>
</reference>